<gene>
    <name evidence="1" type="ORF">SAMN04488065_2746</name>
</gene>
<dbReference type="RefSeq" id="WP_092635745.1">
    <property type="nucleotide sequence ID" value="NZ_FNQT01000005.1"/>
</dbReference>
<dbReference type="AlphaFoldDB" id="A0A1H4ACZ2"/>
<name>A0A1H4ACZ2_9EURY</name>
<organism evidence="1 2">
    <name type="scientific">Haloplanus vescus</name>
    <dbReference type="NCBI Taxonomy" id="555874"/>
    <lineage>
        <taxon>Archaea</taxon>
        <taxon>Methanobacteriati</taxon>
        <taxon>Methanobacteriota</taxon>
        <taxon>Stenosarchaea group</taxon>
        <taxon>Halobacteria</taxon>
        <taxon>Halobacteriales</taxon>
        <taxon>Haloferacaceae</taxon>
        <taxon>Haloplanus</taxon>
    </lineage>
</organism>
<accession>A0A1H4ACZ2</accession>
<evidence type="ECO:0008006" key="3">
    <source>
        <dbReference type="Google" id="ProtNLM"/>
    </source>
</evidence>
<dbReference type="EMBL" id="FNQT01000005">
    <property type="protein sequence ID" value="SEA33849.1"/>
    <property type="molecule type" value="Genomic_DNA"/>
</dbReference>
<dbReference type="OrthoDB" id="374811at2157"/>
<proteinExistence type="predicted"/>
<evidence type="ECO:0000313" key="2">
    <source>
        <dbReference type="Proteomes" id="UP000236755"/>
    </source>
</evidence>
<dbReference type="Proteomes" id="UP000236755">
    <property type="component" value="Unassembled WGS sequence"/>
</dbReference>
<evidence type="ECO:0000313" key="1">
    <source>
        <dbReference type="EMBL" id="SEA33849.1"/>
    </source>
</evidence>
<keyword evidence="2" id="KW-1185">Reference proteome</keyword>
<dbReference type="InterPro" id="IPR009072">
    <property type="entry name" value="Histone-fold"/>
</dbReference>
<sequence length="117" mass="13294">MDDSSEDIDPIKRSPLWEFVKAHEEEMQVGGDSLDYLNAQLEETTRIVWQLAAENARDRNAKTIQEDDVREAFRELVHPHMMLLDVTEMLDRYKGEFESLAEADPVLPSDGGESDGG</sequence>
<dbReference type="SUPFAM" id="SSF47113">
    <property type="entry name" value="Histone-fold"/>
    <property type="match status" value="1"/>
</dbReference>
<reference evidence="1 2" key="1">
    <citation type="submission" date="2016-10" db="EMBL/GenBank/DDBJ databases">
        <authorList>
            <person name="de Groot N.N."/>
        </authorList>
    </citation>
    <scope>NUCLEOTIDE SEQUENCE [LARGE SCALE GENOMIC DNA]</scope>
    <source>
        <strain evidence="1 2">CGMCC 1.8712</strain>
    </source>
</reference>
<protein>
    <recommendedName>
        <fullName evidence="3">Histone-like transcription factor (CBF/NF-Y) and histone</fullName>
    </recommendedName>
</protein>
<dbReference type="GO" id="GO:0046982">
    <property type="term" value="F:protein heterodimerization activity"/>
    <property type="evidence" value="ECO:0007669"/>
    <property type="project" value="InterPro"/>
</dbReference>
<dbReference type="STRING" id="555874.SAMN04488065_2746"/>
<dbReference type="GeneID" id="73549674"/>